<keyword evidence="7" id="KW-0496">Mitochondrion</keyword>
<accession>T1KWV3</accession>
<dbReference type="Gene3D" id="1.10.287.20">
    <property type="entry name" value="Ubiquinol-cytochrome C reductase hinge domain"/>
    <property type="match status" value="1"/>
</dbReference>
<dbReference type="GO" id="GO:0006122">
    <property type="term" value="P:mitochondrial electron transport, ubiquinol to cytochrome c"/>
    <property type="evidence" value="ECO:0007669"/>
    <property type="project" value="InterPro"/>
</dbReference>
<keyword evidence="9" id="KW-1015">Disulfide bond</keyword>
<evidence type="ECO:0000256" key="7">
    <source>
        <dbReference type="ARBA" id="ARBA00023128"/>
    </source>
</evidence>
<dbReference type="Pfam" id="PF02320">
    <property type="entry name" value="UCR_hinge"/>
    <property type="match status" value="1"/>
</dbReference>
<evidence type="ECO:0000256" key="4">
    <source>
        <dbReference type="ARBA" id="ARBA00022660"/>
    </source>
</evidence>
<reference evidence="12" key="1">
    <citation type="submission" date="2011-08" db="EMBL/GenBank/DDBJ databases">
        <authorList>
            <person name="Rombauts S."/>
        </authorList>
    </citation>
    <scope>NUCLEOTIDE SEQUENCE</scope>
    <source>
        <strain evidence="12">London</strain>
    </source>
</reference>
<evidence type="ECO:0000313" key="12">
    <source>
        <dbReference type="Proteomes" id="UP000015104"/>
    </source>
</evidence>
<evidence type="ECO:0000256" key="8">
    <source>
        <dbReference type="ARBA" id="ARBA00023136"/>
    </source>
</evidence>
<dbReference type="InterPro" id="IPR023184">
    <property type="entry name" value="Ubol_cytC_Rdtase_hinge_dom"/>
</dbReference>
<dbReference type="FunFam" id="1.10.287.20:FF:000001">
    <property type="entry name" value="Cytochrome b-c1 complex subunit 6"/>
    <property type="match status" value="1"/>
</dbReference>
<keyword evidence="8" id="KW-0472">Membrane</keyword>
<reference evidence="11" key="2">
    <citation type="submission" date="2015-06" db="UniProtKB">
        <authorList>
            <consortium name="EnsemblMetazoa"/>
        </authorList>
    </citation>
    <scope>IDENTIFICATION</scope>
</reference>
<dbReference type="InterPro" id="IPR036811">
    <property type="entry name" value="Ubol_cytC_Rdtase_hinge_dom_sf"/>
</dbReference>
<proteinExistence type="inferred from homology"/>
<keyword evidence="3" id="KW-0813">Transport</keyword>
<evidence type="ECO:0000259" key="10">
    <source>
        <dbReference type="Pfam" id="PF02320"/>
    </source>
</evidence>
<evidence type="ECO:0000256" key="2">
    <source>
        <dbReference type="ARBA" id="ARBA00006498"/>
    </source>
</evidence>
<keyword evidence="12" id="KW-1185">Reference proteome</keyword>
<feature type="domain" description="Ubiquinol-cytochrome C reductase hinge" evidence="10">
    <location>
        <begin position="35"/>
        <end position="96"/>
    </location>
</feature>
<dbReference type="Proteomes" id="UP000015104">
    <property type="component" value="Unassembled WGS sequence"/>
</dbReference>
<keyword evidence="5" id="KW-0999">Mitochondrion inner membrane</keyword>
<keyword evidence="6" id="KW-0249">Electron transport</keyword>
<dbReference type="GO" id="GO:0005743">
    <property type="term" value="C:mitochondrial inner membrane"/>
    <property type="evidence" value="ECO:0007669"/>
    <property type="project" value="UniProtKB-SubCell"/>
</dbReference>
<evidence type="ECO:0000313" key="11">
    <source>
        <dbReference type="EnsemblMetazoa" id="tetur25g00150.1"/>
    </source>
</evidence>
<dbReference type="PANTHER" id="PTHR15336:SF0">
    <property type="entry name" value="CYTOCHROME B-C1 COMPLEX SUBUNIT 6, MITOCHONDRIAL"/>
    <property type="match status" value="1"/>
</dbReference>
<dbReference type="STRING" id="32264.T1KWV3"/>
<evidence type="ECO:0000256" key="1">
    <source>
        <dbReference type="ARBA" id="ARBA00004137"/>
    </source>
</evidence>
<dbReference type="SUPFAM" id="SSF81531">
    <property type="entry name" value="Non-heme 11 kDa protein of cytochrome bc1 complex (Ubiquinol-cytochrome c reductase)"/>
    <property type="match status" value="1"/>
</dbReference>
<evidence type="ECO:0000256" key="9">
    <source>
        <dbReference type="ARBA" id="ARBA00023157"/>
    </source>
</evidence>
<dbReference type="PANTHER" id="PTHR15336">
    <property type="entry name" value="UBIQUINOL-CYTOCHROME C REDUCTASE COMPLEX 7.8 KDA PROTEIN"/>
    <property type="match status" value="1"/>
</dbReference>
<dbReference type="EMBL" id="CAEY01000675">
    <property type="status" value="NOT_ANNOTATED_CDS"/>
    <property type="molecule type" value="Genomic_DNA"/>
</dbReference>
<dbReference type="InterPro" id="IPR003422">
    <property type="entry name" value="Cyt_b-c1_6"/>
</dbReference>
<comment type="similarity">
    <text evidence="2">Belongs to the UQCRH/QCR6 family.</text>
</comment>
<sequence>MFKFVPSLRSMIRTNVKERITVHAEEPEEEEELVDPLDTLRDKCKPHCKELQAKMDTCNIRVRSKKETTESCWEEMMDWMHCIDHCASKDLFKYLK</sequence>
<dbReference type="eggNOG" id="KOG4763">
    <property type="taxonomic scope" value="Eukaryota"/>
</dbReference>
<evidence type="ECO:0000256" key="3">
    <source>
        <dbReference type="ARBA" id="ARBA00022448"/>
    </source>
</evidence>
<dbReference type="AlphaFoldDB" id="T1KWV3"/>
<dbReference type="EnsemblMetazoa" id="tetur25g00150.1">
    <property type="protein sequence ID" value="tetur25g00150.1"/>
    <property type="gene ID" value="tetur25g00150"/>
</dbReference>
<protein>
    <recommendedName>
        <fullName evidence="10">Ubiquinol-cytochrome C reductase hinge domain-containing protein</fullName>
    </recommendedName>
</protein>
<keyword evidence="4" id="KW-0679">Respiratory chain</keyword>
<evidence type="ECO:0000256" key="5">
    <source>
        <dbReference type="ARBA" id="ARBA00022792"/>
    </source>
</evidence>
<comment type="subcellular location">
    <subcellularLocation>
        <location evidence="1">Mitochondrion inner membrane</location>
        <topology evidence="1">Peripheral membrane protein</topology>
        <orientation evidence="1">Intermembrane side</orientation>
    </subcellularLocation>
</comment>
<evidence type="ECO:0000256" key="6">
    <source>
        <dbReference type="ARBA" id="ARBA00022982"/>
    </source>
</evidence>
<organism evidence="11 12">
    <name type="scientific">Tetranychus urticae</name>
    <name type="common">Two-spotted spider mite</name>
    <dbReference type="NCBI Taxonomy" id="32264"/>
    <lineage>
        <taxon>Eukaryota</taxon>
        <taxon>Metazoa</taxon>
        <taxon>Ecdysozoa</taxon>
        <taxon>Arthropoda</taxon>
        <taxon>Chelicerata</taxon>
        <taxon>Arachnida</taxon>
        <taxon>Acari</taxon>
        <taxon>Acariformes</taxon>
        <taxon>Trombidiformes</taxon>
        <taxon>Prostigmata</taxon>
        <taxon>Eleutherengona</taxon>
        <taxon>Raphignathae</taxon>
        <taxon>Tetranychoidea</taxon>
        <taxon>Tetranychidae</taxon>
        <taxon>Tetranychus</taxon>
    </lineage>
</organism>
<name>T1KWV3_TETUR</name>
<dbReference type="HOGENOM" id="CLU_115913_3_0_1"/>